<organism evidence="12 13">
    <name type="scientific">Leersia perrieri</name>
    <dbReference type="NCBI Taxonomy" id="77586"/>
    <lineage>
        <taxon>Eukaryota</taxon>
        <taxon>Viridiplantae</taxon>
        <taxon>Streptophyta</taxon>
        <taxon>Embryophyta</taxon>
        <taxon>Tracheophyta</taxon>
        <taxon>Spermatophyta</taxon>
        <taxon>Magnoliopsida</taxon>
        <taxon>Liliopsida</taxon>
        <taxon>Poales</taxon>
        <taxon>Poaceae</taxon>
        <taxon>BOP clade</taxon>
        <taxon>Oryzoideae</taxon>
        <taxon>Oryzeae</taxon>
        <taxon>Oryzinae</taxon>
        <taxon>Leersia</taxon>
    </lineage>
</organism>
<dbReference type="SUPFAM" id="SSF158702">
    <property type="entry name" value="Sec63 N-terminal domain-like"/>
    <property type="match status" value="1"/>
</dbReference>
<dbReference type="Gene3D" id="2.60.40.150">
    <property type="entry name" value="C2 domain"/>
    <property type="match status" value="1"/>
</dbReference>
<dbReference type="InterPro" id="IPR035892">
    <property type="entry name" value="C2_domain_sf"/>
</dbReference>
<dbReference type="InterPro" id="IPR001623">
    <property type="entry name" value="DnaJ_domain"/>
</dbReference>
<dbReference type="PRINTS" id="PR00625">
    <property type="entry name" value="JDOMAIN"/>
</dbReference>
<keyword evidence="8" id="KW-0143">Chaperone</keyword>
<keyword evidence="7 10" id="KW-0472">Membrane</keyword>
<dbReference type="PANTHER" id="PTHR24075">
    <property type="entry name" value="SEC63 DOMAIN-CONTAINING"/>
    <property type="match status" value="1"/>
</dbReference>
<dbReference type="Pfam" id="PF00226">
    <property type="entry name" value="DnaJ"/>
    <property type="match status" value="1"/>
</dbReference>
<dbReference type="CDD" id="cd06257">
    <property type="entry name" value="DnaJ"/>
    <property type="match status" value="1"/>
</dbReference>
<feature type="region of interest" description="Disordered" evidence="9">
    <location>
        <begin position="644"/>
        <end position="712"/>
    </location>
</feature>
<dbReference type="Gene3D" id="1.10.3380.10">
    <property type="entry name" value="Sec63 N-terminal domain-like domain"/>
    <property type="match status" value="1"/>
</dbReference>
<dbReference type="SMART" id="SM00973">
    <property type="entry name" value="Sec63"/>
    <property type="match status" value="1"/>
</dbReference>
<dbReference type="GO" id="GO:0008320">
    <property type="term" value="F:protein transmembrane transporter activity"/>
    <property type="evidence" value="ECO:0007669"/>
    <property type="project" value="TreeGrafter"/>
</dbReference>
<dbReference type="PANTHER" id="PTHR24075:SF0">
    <property type="entry name" value="TRANSLOCATION PROTEIN SEC63 HOMOLOG"/>
    <property type="match status" value="1"/>
</dbReference>
<evidence type="ECO:0000256" key="4">
    <source>
        <dbReference type="ARBA" id="ARBA00022824"/>
    </source>
</evidence>
<dbReference type="Gramene" id="LPERR04G04840.1">
    <property type="protein sequence ID" value="LPERR04G04840.1"/>
    <property type="gene ID" value="LPERR04G04840"/>
</dbReference>
<dbReference type="eggNOG" id="KOG0721">
    <property type="taxonomic scope" value="Eukaryota"/>
</dbReference>
<evidence type="ECO:0000256" key="1">
    <source>
        <dbReference type="ARBA" id="ARBA00004477"/>
    </source>
</evidence>
<keyword evidence="6 10" id="KW-1133">Transmembrane helix</keyword>
<keyword evidence="2" id="KW-0813">Transport</keyword>
<feature type="transmembrane region" description="Helical" evidence="10">
    <location>
        <begin position="192"/>
        <end position="213"/>
    </location>
</feature>
<dbReference type="GO" id="GO:0006620">
    <property type="term" value="P:post-translational protein targeting to endoplasmic reticulum membrane"/>
    <property type="evidence" value="ECO:0007669"/>
    <property type="project" value="TreeGrafter"/>
</dbReference>
<dbReference type="GO" id="GO:0031207">
    <property type="term" value="C:Sec62/Sec63 complex"/>
    <property type="evidence" value="ECO:0007669"/>
    <property type="project" value="TreeGrafter"/>
</dbReference>
<dbReference type="EnsemblPlants" id="LPERR04G04840.1">
    <property type="protein sequence ID" value="LPERR04G04840.1"/>
    <property type="gene ID" value="LPERR04G04840"/>
</dbReference>
<dbReference type="PROSITE" id="PS50076">
    <property type="entry name" value="DNAJ_2"/>
    <property type="match status" value="1"/>
</dbReference>
<keyword evidence="5" id="KW-0653">Protein transport</keyword>
<feature type="transmembrane region" description="Helical" evidence="10">
    <location>
        <begin position="12"/>
        <end position="32"/>
    </location>
</feature>
<evidence type="ECO:0000256" key="10">
    <source>
        <dbReference type="SAM" id="Phobius"/>
    </source>
</evidence>
<evidence type="ECO:0000256" key="5">
    <source>
        <dbReference type="ARBA" id="ARBA00022927"/>
    </source>
</evidence>
<evidence type="ECO:0000256" key="7">
    <source>
        <dbReference type="ARBA" id="ARBA00023136"/>
    </source>
</evidence>
<evidence type="ECO:0000256" key="8">
    <source>
        <dbReference type="ARBA" id="ARBA00023186"/>
    </source>
</evidence>
<evidence type="ECO:0000256" key="2">
    <source>
        <dbReference type="ARBA" id="ARBA00022448"/>
    </source>
</evidence>
<dbReference type="InterPro" id="IPR014756">
    <property type="entry name" value="Ig_E-set"/>
</dbReference>
<dbReference type="AlphaFoldDB" id="A0A0D9W3E2"/>
<evidence type="ECO:0000259" key="11">
    <source>
        <dbReference type="PROSITE" id="PS50076"/>
    </source>
</evidence>
<name>A0A0D9W3E2_9ORYZ</name>
<dbReference type="FunFam" id="1.10.287.110:FF:000038">
    <property type="entry name" value="DnaJ protein ERDJ2A"/>
    <property type="match status" value="1"/>
</dbReference>
<reference evidence="13" key="2">
    <citation type="submission" date="2013-12" db="EMBL/GenBank/DDBJ databases">
        <authorList>
            <person name="Yu Y."/>
            <person name="Lee S."/>
            <person name="de Baynast K."/>
            <person name="Wissotski M."/>
            <person name="Liu L."/>
            <person name="Talag J."/>
            <person name="Goicoechea J."/>
            <person name="Angelova A."/>
            <person name="Jetty R."/>
            <person name="Kudrna D."/>
            <person name="Golser W."/>
            <person name="Rivera L."/>
            <person name="Zhang J."/>
            <person name="Wing R."/>
        </authorList>
    </citation>
    <scope>NUCLEOTIDE SEQUENCE</scope>
</reference>
<dbReference type="eggNOG" id="KOG0951">
    <property type="taxonomic scope" value="Eukaryota"/>
</dbReference>
<reference evidence="12" key="3">
    <citation type="submission" date="2015-04" db="UniProtKB">
        <authorList>
            <consortium name="EnsemblPlants"/>
        </authorList>
    </citation>
    <scope>IDENTIFICATION</scope>
</reference>
<feature type="domain" description="J" evidence="11">
    <location>
        <begin position="99"/>
        <end position="164"/>
    </location>
</feature>
<evidence type="ECO:0000256" key="6">
    <source>
        <dbReference type="ARBA" id="ARBA00022989"/>
    </source>
</evidence>
<evidence type="ECO:0000313" key="12">
    <source>
        <dbReference type="EnsemblPlants" id="LPERR04G04840.1"/>
    </source>
</evidence>
<keyword evidence="13" id="KW-1185">Reference proteome</keyword>
<reference evidence="12 13" key="1">
    <citation type="submission" date="2012-08" db="EMBL/GenBank/DDBJ databases">
        <title>Oryza genome evolution.</title>
        <authorList>
            <person name="Wing R.A."/>
        </authorList>
    </citation>
    <scope>NUCLEOTIDE SEQUENCE</scope>
</reference>
<feature type="transmembrane region" description="Helical" evidence="10">
    <location>
        <begin position="66"/>
        <end position="88"/>
    </location>
</feature>
<dbReference type="SMART" id="SM00271">
    <property type="entry name" value="DnaJ"/>
    <property type="match status" value="1"/>
</dbReference>
<feature type="compositionally biased region" description="Acidic residues" evidence="9">
    <location>
        <begin position="654"/>
        <end position="684"/>
    </location>
</feature>
<keyword evidence="3 10" id="KW-0812">Transmembrane</keyword>
<accession>A0A0D9W3E2</accession>
<dbReference type="Gene3D" id="1.10.287.110">
    <property type="entry name" value="DnaJ domain"/>
    <property type="match status" value="1"/>
</dbReference>
<dbReference type="Proteomes" id="UP000032180">
    <property type="component" value="Chromosome 4"/>
</dbReference>
<evidence type="ECO:0000313" key="13">
    <source>
        <dbReference type="Proteomes" id="UP000032180"/>
    </source>
</evidence>
<comment type="subcellular location">
    <subcellularLocation>
        <location evidence="1">Endoplasmic reticulum membrane</location>
        <topology evidence="1">Multi-pass membrane protein</topology>
    </subcellularLocation>
</comment>
<dbReference type="HOGENOM" id="CLU_014210_2_0_1"/>
<dbReference type="GO" id="GO:0006614">
    <property type="term" value="P:SRP-dependent cotranslational protein targeting to membrane"/>
    <property type="evidence" value="ECO:0007669"/>
    <property type="project" value="TreeGrafter"/>
</dbReference>
<proteinExistence type="predicted"/>
<evidence type="ECO:0000256" key="9">
    <source>
        <dbReference type="SAM" id="MobiDB-lite"/>
    </source>
</evidence>
<sequence length="712" mass="79746">MAAAEENSSLFLIFILTMIALPLVPYTIMRLCRAATVKAKTIHCRCSGCHRSGKYRKSIYKRISNFSTGSNLTILLLWIVMIFLVYYIKHVSREVQVFEPYSILGLESGASESDIKKSYRRLSIQYHPDKNPDPEAHKYFVEFISKAYQALTDPISRENYEKYGHPDGRQGMQMGIALPKFLLNMDGASGGIMLLGIVGLCILLPLMIAVIYLSRSSKYTGNYVMHQTLSTYYYFMKPSLAPSKVMDVFIKAAEYMEMPVRRSDDEPLQKLFVAVRSELNLDLKNIRTEQAKFWKQHPSLVKVDLLLLSIMTQTDLCDVKILATSNIFYLFLQMELLIQAHLTGESFALTPALLKDYRHMLELAPRLLDELVKIALLPRSPHGFGWLRPAIGVIELSQNIIQAVPLGARKASGGNPEGIAPFLQLPHFTEATVKKIARKKIRSFQELCDMPVEERATLLTQVAGLSDEEAQDVELVLEMIPSIEVDIKCETEGEEGIQEGDVVTMYAWVSLHRRNGLTAALPHAPSFPFHKEENFWLLLADATSNEVWLSQKVSFMDEATAITAASKAIQETQEALGASAKEIGFAVKEAVDKVKKGSRLVMGKFQAPAEGNHNLTSFCLCDAWIGCDTKTSLKLKVLKRSRAGTRSHVAEEGPVAEDGIEEEEEEEEEEYDDYESEYSDDEEDEKNKGKGKVANGVAHQKANSDIDSGSDD</sequence>
<dbReference type="STRING" id="77586.A0A0D9W3E2"/>
<dbReference type="SUPFAM" id="SSF81296">
    <property type="entry name" value="E set domains"/>
    <property type="match status" value="1"/>
</dbReference>
<dbReference type="InterPro" id="IPR036869">
    <property type="entry name" value="J_dom_sf"/>
</dbReference>
<dbReference type="FunFam" id="1.10.150.20:FF:000044">
    <property type="entry name" value="DnaJ protein ERDJ2A"/>
    <property type="match status" value="1"/>
</dbReference>
<dbReference type="Pfam" id="PF02889">
    <property type="entry name" value="Sec63"/>
    <property type="match status" value="1"/>
</dbReference>
<dbReference type="InterPro" id="IPR004179">
    <property type="entry name" value="Sec63-dom"/>
</dbReference>
<protein>
    <recommendedName>
        <fullName evidence="11">J domain-containing protein</fullName>
    </recommendedName>
</protein>
<dbReference type="GO" id="GO:0003723">
    <property type="term" value="F:RNA binding"/>
    <property type="evidence" value="ECO:0007669"/>
    <property type="project" value="TreeGrafter"/>
</dbReference>
<keyword evidence="4" id="KW-0256">Endoplasmic reticulum</keyword>
<evidence type="ECO:0000256" key="3">
    <source>
        <dbReference type="ARBA" id="ARBA00022692"/>
    </source>
</evidence>
<dbReference type="SUPFAM" id="SSF46565">
    <property type="entry name" value="Chaperone J-domain"/>
    <property type="match status" value="1"/>
</dbReference>
<dbReference type="Gene3D" id="1.10.150.20">
    <property type="entry name" value="5' to 3' exonuclease, C-terminal subdomain"/>
    <property type="match status" value="1"/>
</dbReference>
<feature type="compositionally biased region" description="Polar residues" evidence="9">
    <location>
        <begin position="701"/>
        <end position="712"/>
    </location>
</feature>